<evidence type="ECO:0000313" key="3">
    <source>
        <dbReference type="Proteomes" id="UP000487882"/>
    </source>
</evidence>
<keyword evidence="3" id="KW-1185">Reference proteome</keyword>
<keyword evidence="1" id="KW-0732">Signal</keyword>
<dbReference type="AlphaFoldDB" id="A0A7K1J4A6"/>
<evidence type="ECO:0000256" key="1">
    <source>
        <dbReference type="SAM" id="SignalP"/>
    </source>
</evidence>
<feature type="signal peptide" evidence="1">
    <location>
        <begin position="1"/>
        <end position="22"/>
    </location>
</feature>
<dbReference type="RefSeq" id="WP_155588358.1">
    <property type="nucleotide sequence ID" value="NZ_WNLP01000002.1"/>
</dbReference>
<evidence type="ECO:0008006" key="4">
    <source>
        <dbReference type="Google" id="ProtNLM"/>
    </source>
</evidence>
<organism evidence="2 3">
    <name type="scientific">Bifidobacterium canis</name>
    <dbReference type="NCBI Taxonomy" id="2610880"/>
    <lineage>
        <taxon>Bacteria</taxon>
        <taxon>Bacillati</taxon>
        <taxon>Actinomycetota</taxon>
        <taxon>Actinomycetes</taxon>
        <taxon>Bifidobacteriales</taxon>
        <taxon>Bifidobacteriaceae</taxon>
        <taxon>Bifidobacterium</taxon>
    </lineage>
</organism>
<proteinExistence type="predicted"/>
<feature type="chain" id="PRO_5029864694" description="Lipoprotein" evidence="1">
    <location>
        <begin position="23"/>
        <end position="176"/>
    </location>
</feature>
<reference evidence="2 3" key="1">
    <citation type="submission" date="2019-09" db="EMBL/GenBank/DDBJ databases">
        <title>Bifidobacterium canis sp. nov., isolated from the digestive tract of German Shepherd dog puppy.</title>
        <authorList>
            <person name="Bunesova V."/>
        </authorList>
    </citation>
    <scope>NUCLEOTIDE SEQUENCE [LARGE SCALE GENOMIC DNA]</scope>
    <source>
        <strain evidence="2 3">GSD1FS</strain>
    </source>
</reference>
<accession>A0A7K1J4A6</accession>
<dbReference type="Proteomes" id="UP000487882">
    <property type="component" value="Unassembled WGS sequence"/>
</dbReference>
<sequence>MKSKFTRGIALLCACVIACASAACGSADTSLSAEEAKPYLDAYVKLVDNAYSALNPYDAQGNKRQTSTPANTPQTIIDDVNETYSSMNHLGLVIKSEQAKAIFESGKTLGNDAVSIKAEISVTVTTTDLPSNTPSNHDSSDSSWSDVYTFEAKKQSGADGKSQIIITSSTLEKTSN</sequence>
<name>A0A7K1J4A6_9BIFI</name>
<dbReference type="PROSITE" id="PS51257">
    <property type="entry name" value="PROKAR_LIPOPROTEIN"/>
    <property type="match status" value="1"/>
</dbReference>
<evidence type="ECO:0000313" key="2">
    <source>
        <dbReference type="EMBL" id="MUH59380.1"/>
    </source>
</evidence>
<comment type="caution">
    <text evidence="2">The sequence shown here is derived from an EMBL/GenBank/DDBJ whole genome shotgun (WGS) entry which is preliminary data.</text>
</comment>
<gene>
    <name evidence="2" type="ORF">GSD1FS_0701</name>
</gene>
<dbReference type="EMBL" id="WNLP01000002">
    <property type="protein sequence ID" value="MUH59380.1"/>
    <property type="molecule type" value="Genomic_DNA"/>
</dbReference>
<protein>
    <recommendedName>
        <fullName evidence="4">Lipoprotein</fullName>
    </recommendedName>
</protein>